<feature type="region of interest" description="Disordered" evidence="4">
    <location>
        <begin position="484"/>
        <end position="508"/>
    </location>
</feature>
<evidence type="ECO:0000256" key="2">
    <source>
        <dbReference type="ARBA" id="ARBA00022771"/>
    </source>
</evidence>
<dbReference type="PROSITE" id="PS00518">
    <property type="entry name" value="ZF_RING_1"/>
    <property type="match status" value="1"/>
</dbReference>
<accession>A0A821T0S5</accession>
<keyword evidence="3" id="KW-0862">Zinc</keyword>
<evidence type="ECO:0000313" key="6">
    <source>
        <dbReference type="Proteomes" id="UP000663880"/>
    </source>
</evidence>
<dbReference type="AlphaFoldDB" id="A0A821T0S5"/>
<keyword evidence="6" id="KW-1185">Reference proteome</keyword>
<keyword evidence="1" id="KW-0479">Metal-binding</keyword>
<proteinExistence type="predicted"/>
<evidence type="ECO:0000256" key="4">
    <source>
        <dbReference type="SAM" id="MobiDB-lite"/>
    </source>
</evidence>
<name>A0A821T0S5_9NEOP</name>
<dbReference type="OrthoDB" id="7346979at2759"/>
<evidence type="ECO:0000256" key="3">
    <source>
        <dbReference type="ARBA" id="ARBA00022833"/>
    </source>
</evidence>
<evidence type="ECO:0008006" key="7">
    <source>
        <dbReference type="Google" id="ProtNLM"/>
    </source>
</evidence>
<sequence>MNNCASDFLINSIKTLIDNCRCVNCDHLNQVRHRFSCGHSICEVCIETSNTCMLCSPSSNATPVIDKPQTDRVQHASELLNSFQSLFDIDVYRKQRISEKLKVEKEIFPKCIQAPIKYYNKRKSSIFIDKENIETFLPGENIFPYERVKMENSKTYVNQWLNQNQNNFAKDKKARLPFTDLSINSCKSKNLNNKDKSISKKRKLNKTVCTTPTSIYKPQCKENRGYGLRKCNNHESGIELDDDICFINDSQSEILYKDKLAQIAVLEADKKSYSFMGDSLYVSKDTINHIKPNKSLNLRNEHIENVPITSTFMSTSPYKVPFYKKSKLFESCQLCATYIDEKFTNEIKMKNVTVTIDNPSFITTIQIFEDPKHVPEYKSIGIQTEKIGVNLDQSKPTTDMDLFQKNIRDTGNVPNHEHAIQNSCQIINKPKGIVIEDSDCDSSDYEASAKLEVMADIHRACKYEDYVFRQLNSYEYGNRVIPRVRGKTPASSDSSDKENYNPNRKKNKSLILNVRKSETYQYF</sequence>
<dbReference type="InterPro" id="IPR017907">
    <property type="entry name" value="Znf_RING_CS"/>
</dbReference>
<dbReference type="EMBL" id="CAJOBZ010000020">
    <property type="protein sequence ID" value="CAF4862895.1"/>
    <property type="molecule type" value="Genomic_DNA"/>
</dbReference>
<dbReference type="Proteomes" id="UP000663880">
    <property type="component" value="Unassembled WGS sequence"/>
</dbReference>
<protein>
    <recommendedName>
        <fullName evidence="7">RING-type domain-containing protein</fullName>
    </recommendedName>
</protein>
<dbReference type="GO" id="GO:0008270">
    <property type="term" value="F:zinc ion binding"/>
    <property type="evidence" value="ECO:0007669"/>
    <property type="project" value="UniProtKB-KW"/>
</dbReference>
<evidence type="ECO:0000313" key="5">
    <source>
        <dbReference type="EMBL" id="CAF4862895.1"/>
    </source>
</evidence>
<keyword evidence="2" id="KW-0863">Zinc-finger</keyword>
<gene>
    <name evidence="5" type="ORF">PMACD_LOCUS8067</name>
</gene>
<evidence type="ECO:0000256" key="1">
    <source>
        <dbReference type="ARBA" id="ARBA00022723"/>
    </source>
</evidence>
<reference evidence="5" key="1">
    <citation type="submission" date="2021-02" db="EMBL/GenBank/DDBJ databases">
        <authorList>
            <person name="Steward A R."/>
        </authorList>
    </citation>
    <scope>NUCLEOTIDE SEQUENCE</scope>
</reference>
<organism evidence="5 6">
    <name type="scientific">Pieris macdunnoughi</name>
    <dbReference type="NCBI Taxonomy" id="345717"/>
    <lineage>
        <taxon>Eukaryota</taxon>
        <taxon>Metazoa</taxon>
        <taxon>Ecdysozoa</taxon>
        <taxon>Arthropoda</taxon>
        <taxon>Hexapoda</taxon>
        <taxon>Insecta</taxon>
        <taxon>Pterygota</taxon>
        <taxon>Neoptera</taxon>
        <taxon>Endopterygota</taxon>
        <taxon>Lepidoptera</taxon>
        <taxon>Glossata</taxon>
        <taxon>Ditrysia</taxon>
        <taxon>Papilionoidea</taxon>
        <taxon>Pieridae</taxon>
        <taxon>Pierinae</taxon>
        <taxon>Pieris</taxon>
    </lineage>
</organism>
<comment type="caution">
    <text evidence="5">The sequence shown here is derived from an EMBL/GenBank/DDBJ whole genome shotgun (WGS) entry which is preliminary data.</text>
</comment>